<accession>A0A5J5IIH4</accession>
<evidence type="ECO:0000313" key="7">
    <source>
        <dbReference type="Proteomes" id="UP000326903"/>
    </source>
</evidence>
<feature type="domain" description="TonB-dependent receptor-like beta-barrel" evidence="4">
    <location>
        <begin position="445"/>
        <end position="845"/>
    </location>
</feature>
<keyword evidence="3" id="KW-0732">Signal</keyword>
<dbReference type="Pfam" id="PF00593">
    <property type="entry name" value="TonB_dep_Rec_b-barrel"/>
    <property type="match status" value="1"/>
</dbReference>
<dbReference type="InterPro" id="IPR037066">
    <property type="entry name" value="Plug_dom_sf"/>
</dbReference>
<feature type="domain" description="TonB-dependent receptor plug" evidence="5">
    <location>
        <begin position="127"/>
        <end position="235"/>
    </location>
</feature>
<gene>
    <name evidence="6" type="ORF">FW778_01960</name>
</gene>
<dbReference type="InterPro" id="IPR008969">
    <property type="entry name" value="CarboxyPept-like_regulatory"/>
</dbReference>
<dbReference type="PROSITE" id="PS52016">
    <property type="entry name" value="TONB_DEPENDENT_REC_3"/>
    <property type="match status" value="1"/>
</dbReference>
<dbReference type="SUPFAM" id="SSF49464">
    <property type="entry name" value="Carboxypeptidase regulatory domain-like"/>
    <property type="match status" value="1"/>
</dbReference>
<feature type="chain" id="PRO_5023808072" evidence="3">
    <location>
        <begin position="24"/>
        <end position="1085"/>
    </location>
</feature>
<dbReference type="RefSeq" id="WP_150412917.1">
    <property type="nucleotide sequence ID" value="NZ_VYQF01000001.1"/>
</dbReference>
<proteinExistence type="inferred from homology"/>
<protein>
    <submittedName>
        <fullName evidence="6">SusC/RagA family TonB-linked outer membrane protein</fullName>
    </submittedName>
</protein>
<comment type="caution">
    <text evidence="6">The sequence shown here is derived from an EMBL/GenBank/DDBJ whole genome shotgun (WGS) entry which is preliminary data.</text>
</comment>
<dbReference type="EMBL" id="VYQF01000001">
    <property type="protein sequence ID" value="KAA9040829.1"/>
    <property type="molecule type" value="Genomic_DNA"/>
</dbReference>
<dbReference type="NCBIfam" id="TIGR04056">
    <property type="entry name" value="OMP_RagA_SusC"/>
    <property type="match status" value="1"/>
</dbReference>
<dbReference type="AlphaFoldDB" id="A0A5J5IIH4"/>
<comment type="subcellular location">
    <subcellularLocation>
        <location evidence="1">Cell outer membrane</location>
        <topology evidence="1">Multi-pass membrane protein</topology>
    </subcellularLocation>
</comment>
<evidence type="ECO:0000256" key="3">
    <source>
        <dbReference type="SAM" id="SignalP"/>
    </source>
</evidence>
<evidence type="ECO:0000256" key="1">
    <source>
        <dbReference type="PROSITE-ProRule" id="PRU01360"/>
    </source>
</evidence>
<dbReference type="InterPro" id="IPR012910">
    <property type="entry name" value="Plug_dom"/>
</dbReference>
<evidence type="ECO:0000256" key="2">
    <source>
        <dbReference type="RuleBase" id="RU003357"/>
    </source>
</evidence>
<dbReference type="InterPro" id="IPR000531">
    <property type="entry name" value="Beta-barrel_TonB"/>
</dbReference>
<dbReference type="Pfam" id="PF07715">
    <property type="entry name" value="Plug"/>
    <property type="match status" value="1"/>
</dbReference>
<keyword evidence="2" id="KW-0798">TonB box</keyword>
<reference evidence="6 7" key="1">
    <citation type="submission" date="2019-09" db="EMBL/GenBank/DDBJ databases">
        <title>Draft genome sequence of Ginsengibacter sp. BR5-29.</title>
        <authorList>
            <person name="Im W.-T."/>
        </authorList>
    </citation>
    <scope>NUCLEOTIDE SEQUENCE [LARGE SCALE GENOMIC DNA]</scope>
    <source>
        <strain evidence="6 7">BR5-29</strain>
    </source>
</reference>
<evidence type="ECO:0000259" key="5">
    <source>
        <dbReference type="Pfam" id="PF07715"/>
    </source>
</evidence>
<keyword evidence="1" id="KW-0812">Transmembrane</keyword>
<keyword evidence="1" id="KW-1134">Transmembrane beta strand</keyword>
<dbReference type="InterPro" id="IPR023997">
    <property type="entry name" value="TonB-dep_OMP_SusC/RagA_CS"/>
</dbReference>
<dbReference type="InterPro" id="IPR023996">
    <property type="entry name" value="TonB-dep_OMP_SusC/RagA"/>
</dbReference>
<keyword evidence="1" id="KW-0813">Transport</keyword>
<dbReference type="GO" id="GO:0009279">
    <property type="term" value="C:cell outer membrane"/>
    <property type="evidence" value="ECO:0007669"/>
    <property type="project" value="UniProtKB-SubCell"/>
</dbReference>
<dbReference type="Pfam" id="PF13715">
    <property type="entry name" value="CarbopepD_reg_2"/>
    <property type="match status" value="1"/>
</dbReference>
<name>A0A5J5IIH4_9BACT</name>
<keyword evidence="1" id="KW-0998">Cell outer membrane</keyword>
<organism evidence="6 7">
    <name type="scientific">Ginsengibacter hankyongi</name>
    <dbReference type="NCBI Taxonomy" id="2607284"/>
    <lineage>
        <taxon>Bacteria</taxon>
        <taxon>Pseudomonadati</taxon>
        <taxon>Bacteroidota</taxon>
        <taxon>Chitinophagia</taxon>
        <taxon>Chitinophagales</taxon>
        <taxon>Chitinophagaceae</taxon>
        <taxon>Ginsengibacter</taxon>
    </lineage>
</organism>
<dbReference type="SUPFAM" id="SSF56935">
    <property type="entry name" value="Porins"/>
    <property type="match status" value="1"/>
</dbReference>
<dbReference type="NCBIfam" id="TIGR04057">
    <property type="entry name" value="SusC_RagA_signa"/>
    <property type="match status" value="1"/>
</dbReference>
<evidence type="ECO:0000313" key="6">
    <source>
        <dbReference type="EMBL" id="KAA9040829.1"/>
    </source>
</evidence>
<dbReference type="Gene3D" id="2.170.130.10">
    <property type="entry name" value="TonB-dependent receptor, plug domain"/>
    <property type="match status" value="1"/>
</dbReference>
<comment type="similarity">
    <text evidence="1 2">Belongs to the TonB-dependent receptor family.</text>
</comment>
<sequence>MLIQHFKTSKIILILLLLTIAGAAQNTAKVYITIKGKVINEAGEGIPATILVKGTHKATATDADGSFSLRNVSATATLVISGINVEPLEIAVQGRSDLGMIKVNTKVIADKEITVPANTGYQTVNPNEVNGSLVVIDNKTMNEQVDPNILKRLDGVTPGLLFNIGKTGNNPQNTTNISIRGLSTINGPLDPLIVLDNFIYEGDINNINPNDIESITVLKDAAATSIYGARGGNGVIVITSKKARFNQRFKIDLNSTVTVTDRPSPGYLKQMSSADYIDVEQYIFNRGYFDDQVSSQPYQPLTPAVNIFLKRRDGLLSATDSAAQINALKSFNNTSEFEQLFYKKAVLEQYALSLSGGGKNIAWLLSGGYNRNVNYLNAKDQKANIRVENTYRPFKNFEIRAGLNYTNDNNTNGSVDYSGISVGNRSSVPYLRFADDKGNALPVSARYSKAYVDSIGQGKFADWDYYPLTDYKHDVSTKKLEDYVSNIELNYSFLHSFQLSVHYQYEKQLTTFMRNADEQSYYNRNLVNSFADVDPASGSINYIIPQGGILQTTASGLRSQNFRSQLNFTREWGLHAVSAIAGTEIREVTGDGNGATVYGYNKQPLTYASVDFYNYYPTSVTGDYENIPGSPYVTAATANRFVSLFANVSYQYKKRYSLSGSVRKDGSNIFGLKTNDKWQPLWSAGAGWVLSEEPFYKSTILPWVKLRVTYGASGNVDLSRSPLPIAYTQTNYTTNFPYSRIITINNPELKWEQSRQANFALDFKLGKELLTGTVEYYLKAGTNLYAETPYDYTTWGGYNSTIIKNVADMKGHGMDVLLHTKDIGNVIQWNSTLIVSYNQSKTTKYYSPSSQNVYSLLGGGNTIIPVTGKPLYGIVAFTWGGLDNEGNPQGYLNRKKSIDYAAIIDSSNSKQLSGGAIKYIGAATPAVFGSFINAFRWKQLSLSFNISYRFGYYFKKPVINYDALINSGIGNSDYDKRWQKPGDELTTSVPSFVYTDYPQFSNRSFFYSNAEVNILKADNVRLQYVNINYALSPGKWKHIFQAFQVYVNASNVGILWRANKEKLDPDYPNSLPAGRSYSIGLRATF</sequence>
<feature type="signal peptide" evidence="3">
    <location>
        <begin position="1"/>
        <end position="23"/>
    </location>
</feature>
<keyword evidence="7" id="KW-1185">Reference proteome</keyword>
<evidence type="ECO:0000259" key="4">
    <source>
        <dbReference type="Pfam" id="PF00593"/>
    </source>
</evidence>
<dbReference type="InterPro" id="IPR039426">
    <property type="entry name" value="TonB-dep_rcpt-like"/>
</dbReference>
<dbReference type="Proteomes" id="UP000326903">
    <property type="component" value="Unassembled WGS sequence"/>
</dbReference>
<keyword evidence="1 2" id="KW-0472">Membrane</keyword>